<evidence type="ECO:0000259" key="13">
    <source>
        <dbReference type="Pfam" id="PF08264"/>
    </source>
</evidence>
<accession>A0A1M6TG39</accession>
<evidence type="ECO:0000256" key="1">
    <source>
        <dbReference type="ARBA" id="ARBA00006887"/>
    </source>
</evidence>
<comment type="domain">
    <text evidence="10">IleRS has two distinct active sites: one for aminoacylation and one for editing. The misactivated valine is translocated from the active site to the editing site, which sterically excludes the correctly activated isoleucine. The single editing site contains two valyl binding pockets, one specific for each substrate (Val-AMP or Val-tRNA(Ile)).</text>
</comment>
<keyword evidence="6 10" id="KW-0648">Protein biosynthesis</keyword>
<dbReference type="EMBL" id="LT670846">
    <property type="protein sequence ID" value="SHK55947.1"/>
    <property type="molecule type" value="Genomic_DNA"/>
</dbReference>
<dbReference type="Pfam" id="PF06827">
    <property type="entry name" value="zf-FPG_IleRS"/>
    <property type="match status" value="1"/>
</dbReference>
<dbReference type="InterPro" id="IPR013155">
    <property type="entry name" value="M/V/L/I-tRNA-synth_anticd-bd"/>
</dbReference>
<feature type="binding site" evidence="10">
    <location>
        <position position="893"/>
    </location>
    <ligand>
        <name>Zn(2+)</name>
        <dbReference type="ChEBI" id="CHEBI:29105"/>
    </ligand>
</feature>
<dbReference type="Gene3D" id="2.170.220.10">
    <property type="match status" value="1"/>
</dbReference>
<keyword evidence="7 10" id="KW-0030">Aminoacyl-tRNA synthetase</keyword>
<dbReference type="InterPro" id="IPR033708">
    <property type="entry name" value="Anticodon_Ile_BEm"/>
</dbReference>
<dbReference type="InterPro" id="IPR023585">
    <property type="entry name" value="Ile-tRNA-ligase_type1"/>
</dbReference>
<keyword evidence="3 10" id="KW-0436">Ligase</keyword>
<gene>
    <name evidence="10" type="primary">ileS</name>
    <name evidence="14" type="ORF">SAMN05444391_1447</name>
</gene>
<protein>
    <recommendedName>
        <fullName evidence="10">Isoleucine--tRNA ligase</fullName>
        <ecNumber evidence="10">6.1.1.5</ecNumber>
    </recommendedName>
    <alternativeName>
        <fullName evidence="10">Isoleucyl-tRNA synthetase</fullName>
        <shortName evidence="10">IleRS</shortName>
    </alternativeName>
</protein>
<keyword evidence="10" id="KW-0479">Metal-binding</keyword>
<keyword evidence="5 10" id="KW-0067">ATP-binding</keyword>
<keyword evidence="10" id="KW-0862">Zinc</keyword>
<dbReference type="GO" id="GO:0000049">
    <property type="term" value="F:tRNA binding"/>
    <property type="evidence" value="ECO:0007669"/>
    <property type="project" value="InterPro"/>
</dbReference>
<dbReference type="GO" id="GO:0004822">
    <property type="term" value="F:isoleucine-tRNA ligase activity"/>
    <property type="evidence" value="ECO:0007669"/>
    <property type="project" value="UniProtKB-UniRule"/>
</dbReference>
<comment type="subcellular location">
    <subcellularLocation>
        <location evidence="10">Cytoplasm</location>
    </subcellularLocation>
</comment>
<dbReference type="FunFam" id="3.40.50.620:FF:000092">
    <property type="entry name" value="Isoleucine--tRNA ligase"/>
    <property type="match status" value="1"/>
</dbReference>
<dbReference type="InterPro" id="IPR009080">
    <property type="entry name" value="tRNAsynth_Ia_anticodon-bd"/>
</dbReference>
<evidence type="ECO:0000256" key="10">
    <source>
        <dbReference type="HAMAP-Rule" id="MF_02002"/>
    </source>
</evidence>
<dbReference type="SUPFAM" id="SSF52374">
    <property type="entry name" value="Nucleotidylyl transferase"/>
    <property type="match status" value="1"/>
</dbReference>
<dbReference type="CDD" id="cd00818">
    <property type="entry name" value="IleRS_core"/>
    <property type="match status" value="1"/>
</dbReference>
<proteinExistence type="inferred from homology"/>
<dbReference type="Gene3D" id="3.40.50.620">
    <property type="entry name" value="HUPs"/>
    <property type="match status" value="2"/>
</dbReference>
<dbReference type="PROSITE" id="PS00178">
    <property type="entry name" value="AA_TRNA_LIGASE_I"/>
    <property type="match status" value="1"/>
</dbReference>
<feature type="binding site" evidence="10">
    <location>
        <position position="896"/>
    </location>
    <ligand>
        <name>Zn(2+)</name>
        <dbReference type="ChEBI" id="CHEBI:29105"/>
    </ligand>
</feature>
<dbReference type="InterPro" id="IPR050081">
    <property type="entry name" value="Ile-tRNA_ligase"/>
</dbReference>
<dbReference type="NCBIfam" id="TIGR00392">
    <property type="entry name" value="ileS"/>
    <property type="match status" value="1"/>
</dbReference>
<dbReference type="GO" id="GO:0005829">
    <property type="term" value="C:cytosol"/>
    <property type="evidence" value="ECO:0007669"/>
    <property type="project" value="TreeGrafter"/>
</dbReference>
<dbReference type="GO" id="GO:0008270">
    <property type="term" value="F:zinc ion binding"/>
    <property type="evidence" value="ECO:0007669"/>
    <property type="project" value="UniProtKB-UniRule"/>
</dbReference>
<evidence type="ECO:0000313" key="15">
    <source>
        <dbReference type="Proteomes" id="UP000189810"/>
    </source>
</evidence>
<evidence type="ECO:0000313" key="14">
    <source>
        <dbReference type="EMBL" id="SHK55947.1"/>
    </source>
</evidence>
<dbReference type="GO" id="GO:0005524">
    <property type="term" value="F:ATP binding"/>
    <property type="evidence" value="ECO:0007669"/>
    <property type="project" value="UniProtKB-UniRule"/>
</dbReference>
<feature type="domain" description="Zinc finger FPG/IleRS-type" evidence="12">
    <location>
        <begin position="890"/>
        <end position="915"/>
    </location>
</feature>
<dbReference type="Gene3D" id="1.10.730.20">
    <property type="match status" value="1"/>
</dbReference>
<name>A0A1M6TG39_9AQUI</name>
<dbReference type="InterPro" id="IPR014729">
    <property type="entry name" value="Rossmann-like_a/b/a_fold"/>
</dbReference>
<dbReference type="STRING" id="381751.SAMN05444391_1447"/>
<dbReference type="Pfam" id="PF00133">
    <property type="entry name" value="tRNA-synt_1"/>
    <property type="match status" value="1"/>
</dbReference>
<keyword evidence="2 10" id="KW-0963">Cytoplasm</keyword>
<dbReference type="PRINTS" id="PR00984">
    <property type="entry name" value="TRNASYNTHILE"/>
</dbReference>
<dbReference type="GO" id="GO:0002161">
    <property type="term" value="F:aminoacyl-tRNA deacylase activity"/>
    <property type="evidence" value="ECO:0007669"/>
    <property type="project" value="InterPro"/>
</dbReference>
<comment type="subunit">
    <text evidence="10">Monomer.</text>
</comment>
<organism evidence="14 15">
    <name type="scientific">Thermocrinis minervae</name>
    <dbReference type="NCBI Taxonomy" id="381751"/>
    <lineage>
        <taxon>Bacteria</taxon>
        <taxon>Pseudomonadati</taxon>
        <taxon>Aquificota</taxon>
        <taxon>Aquificia</taxon>
        <taxon>Aquificales</taxon>
        <taxon>Aquificaceae</taxon>
        <taxon>Thermocrinis</taxon>
    </lineage>
</organism>
<comment type="function">
    <text evidence="8 10">Catalyzes the attachment of isoleucine to tRNA(Ile). As IleRS can inadvertently accommodate and process structurally similar amino acids such as valine, to avoid such errors it has two additional distinct tRNA(Ile)-dependent editing activities. One activity is designated as 'pretransfer' editing and involves the hydrolysis of activated Val-AMP. The other activity is designated 'posttransfer' editing and involves deacylation of mischarged Val-tRNA(Ile).</text>
</comment>
<dbReference type="EC" id="6.1.1.5" evidence="10"/>
<evidence type="ECO:0000259" key="11">
    <source>
        <dbReference type="Pfam" id="PF00133"/>
    </source>
</evidence>
<sequence>MVDYKDTLNLPKTDFPMKANLPEREPHILDLWKGLYGRIQEVKKNAPLFVLHDGPPYANGTIHIGHALNKILKDVIVKYKLLTGYRVDYVPGWDCHGLPIEQGVEKELKAKKLRKEDLSKAEFRRLCREYAEKYIQLQKQDFIRLGVLGDWDNPYITMAPGFQAQEVRELGRLFERGLVIRSKKPVYWCIYDKTAEAEAEVEYYEKEDPSIYVKLPLLNEKGTYLVIWTTTPWTLPANMGVMVGPDYEYVFARIGEEVYIVAKALLQQLLIKLKAEAQVVKEVLGKDLVGLKYERPFGGVGEVYPSEFVDLSTGSGLVHMAPGHGREDYIVGLRYGLEPFAPVDDEGRFTDEAPEFLRGLRVFEANERIIEYLKEKGLLIHQEKIVHSYPHCWRCKNPVIFRATPQWFISLDTPFEGKTLRQLALEKIEEVQWIPPYGKNRIKSMVEQRPDWCISRQRYWGVPITVFYCKSCGHVVHSSEIFKHVAQIFEKHPFGADAWFELKEEELLPEGFSCPYCGSKEFRKEEDILDVWFDSGSTHAYVLRKRGIQKADLYLEGSDQHRGWFQSSLLESVGSYLDAPYKAVLTHGFTVDEKGRKMSKSLGNVISPQEIIKEFGADVLRLWVVSEDYTEDMRLGRNILRNVVEDYKKIRNTIRFLLGNLYDFEISSAIPVDKLHPLDRWMLSYLQGILKEVHRHYENYQFYRVYQLIRNFCSVELSSFYLDVLKDRLYVYAPSSWERRSAQTVLYQLLLAITTGIAPFLSFTAEEAWQHIRRLDPSLPESVFLHSMPKPDESLVNKGLEEDFKLILKVRDAVMSAVEMARSQKEIAHPYEAHVFVWGREDVLEVLKRYEDHLKYFFTVSRVELSEGGKYRYQSEDLEGLYTGVSRVEGKKCPRCWLYYHEEEFEGEVCSRCAKALESLGIKE</sequence>
<evidence type="ECO:0000256" key="9">
    <source>
        <dbReference type="ARBA" id="ARBA00048359"/>
    </source>
</evidence>
<dbReference type="AlphaFoldDB" id="A0A1M6TG39"/>
<comment type="cofactor">
    <cofactor evidence="10">
        <name>Zn(2+)</name>
        <dbReference type="ChEBI" id="CHEBI:29105"/>
    </cofactor>
    <text evidence="10">Binds 1 zinc ion per subunit.</text>
</comment>
<dbReference type="RefSeq" id="WP_079654528.1">
    <property type="nucleotide sequence ID" value="NZ_LT670846.1"/>
</dbReference>
<keyword evidence="4 10" id="KW-0547">Nucleotide-binding</keyword>
<comment type="catalytic activity">
    <reaction evidence="9 10">
        <text>tRNA(Ile) + L-isoleucine + ATP = L-isoleucyl-tRNA(Ile) + AMP + diphosphate</text>
        <dbReference type="Rhea" id="RHEA:11060"/>
        <dbReference type="Rhea" id="RHEA-COMP:9666"/>
        <dbReference type="Rhea" id="RHEA-COMP:9695"/>
        <dbReference type="ChEBI" id="CHEBI:30616"/>
        <dbReference type="ChEBI" id="CHEBI:33019"/>
        <dbReference type="ChEBI" id="CHEBI:58045"/>
        <dbReference type="ChEBI" id="CHEBI:78442"/>
        <dbReference type="ChEBI" id="CHEBI:78528"/>
        <dbReference type="ChEBI" id="CHEBI:456215"/>
        <dbReference type="EC" id="6.1.1.5"/>
    </reaction>
</comment>
<evidence type="ECO:0000256" key="6">
    <source>
        <dbReference type="ARBA" id="ARBA00022917"/>
    </source>
</evidence>
<dbReference type="Gene3D" id="3.90.740.10">
    <property type="entry name" value="Valyl/Leucyl/Isoleucyl-tRNA synthetase, editing domain"/>
    <property type="match status" value="1"/>
</dbReference>
<comment type="similarity">
    <text evidence="1 10">Belongs to the class-I aminoacyl-tRNA synthetase family. IleS type 1 subfamily.</text>
</comment>
<feature type="binding site" evidence="10">
    <location>
        <position position="910"/>
    </location>
    <ligand>
        <name>Zn(2+)</name>
        <dbReference type="ChEBI" id="CHEBI:29105"/>
    </ligand>
</feature>
<dbReference type="Gene3D" id="1.10.10.830">
    <property type="entry name" value="Ile-tRNA synthetase CP2 domain-like"/>
    <property type="match status" value="1"/>
</dbReference>
<dbReference type="Pfam" id="PF08264">
    <property type="entry name" value="Anticodon_1"/>
    <property type="match status" value="1"/>
</dbReference>
<dbReference type="InterPro" id="IPR001412">
    <property type="entry name" value="aa-tRNA-synth_I_CS"/>
</dbReference>
<dbReference type="GO" id="GO:0006428">
    <property type="term" value="P:isoleucyl-tRNA aminoacylation"/>
    <property type="evidence" value="ECO:0007669"/>
    <property type="project" value="UniProtKB-UniRule"/>
</dbReference>
<dbReference type="HAMAP" id="MF_02002">
    <property type="entry name" value="Ile_tRNA_synth_type1"/>
    <property type="match status" value="1"/>
</dbReference>
<dbReference type="InterPro" id="IPR002301">
    <property type="entry name" value="Ile-tRNA-ligase"/>
</dbReference>
<dbReference type="SUPFAM" id="SSF50677">
    <property type="entry name" value="ValRS/IleRS/LeuRS editing domain"/>
    <property type="match status" value="1"/>
</dbReference>
<feature type="binding site" evidence="10">
    <location>
        <position position="556"/>
    </location>
    <ligand>
        <name>L-isoleucyl-5'-AMP</name>
        <dbReference type="ChEBI" id="CHEBI:178002"/>
    </ligand>
</feature>
<evidence type="ECO:0000256" key="2">
    <source>
        <dbReference type="ARBA" id="ARBA00022490"/>
    </source>
</evidence>
<dbReference type="InterPro" id="IPR009008">
    <property type="entry name" value="Val/Leu/Ile-tRNA-synth_edit"/>
</dbReference>
<dbReference type="InterPro" id="IPR010663">
    <property type="entry name" value="Znf_FPG/IleRS"/>
</dbReference>
<feature type="binding site" evidence="10">
    <location>
        <position position="913"/>
    </location>
    <ligand>
        <name>Zn(2+)</name>
        <dbReference type="ChEBI" id="CHEBI:29105"/>
    </ligand>
</feature>
<evidence type="ECO:0000256" key="8">
    <source>
        <dbReference type="ARBA" id="ARBA00025217"/>
    </source>
</evidence>
<evidence type="ECO:0000256" key="5">
    <source>
        <dbReference type="ARBA" id="ARBA00022840"/>
    </source>
</evidence>
<dbReference type="OrthoDB" id="9810365at2"/>
<feature type="domain" description="Methionyl/Valyl/Leucyl/Isoleucyl-tRNA synthetase anticodon-binding" evidence="13">
    <location>
        <begin position="679"/>
        <end position="835"/>
    </location>
</feature>
<feature type="domain" description="Aminoacyl-tRNA synthetase class Ia" evidence="11">
    <location>
        <begin position="30"/>
        <end position="635"/>
    </location>
</feature>
<evidence type="ECO:0000256" key="7">
    <source>
        <dbReference type="ARBA" id="ARBA00023146"/>
    </source>
</evidence>
<evidence type="ECO:0000256" key="3">
    <source>
        <dbReference type="ARBA" id="ARBA00022598"/>
    </source>
</evidence>
<feature type="binding site" evidence="10">
    <location>
        <position position="600"/>
    </location>
    <ligand>
        <name>ATP</name>
        <dbReference type="ChEBI" id="CHEBI:30616"/>
    </ligand>
</feature>
<dbReference type="PANTHER" id="PTHR42765">
    <property type="entry name" value="SOLEUCYL-TRNA SYNTHETASE"/>
    <property type="match status" value="1"/>
</dbReference>
<feature type="short sequence motif" description="'HIGH' region" evidence="10">
    <location>
        <begin position="56"/>
        <end position="66"/>
    </location>
</feature>
<dbReference type="PANTHER" id="PTHR42765:SF1">
    <property type="entry name" value="ISOLEUCINE--TRNA LIGASE, MITOCHONDRIAL"/>
    <property type="match status" value="1"/>
</dbReference>
<dbReference type="InterPro" id="IPR002300">
    <property type="entry name" value="aa-tRNA-synth_Ia"/>
</dbReference>
<feature type="short sequence motif" description="'KMSKS' region" evidence="10">
    <location>
        <begin position="597"/>
        <end position="601"/>
    </location>
</feature>
<keyword evidence="15" id="KW-1185">Reference proteome</keyword>
<evidence type="ECO:0000256" key="4">
    <source>
        <dbReference type="ARBA" id="ARBA00022741"/>
    </source>
</evidence>
<dbReference type="Proteomes" id="UP000189810">
    <property type="component" value="Chromosome I"/>
</dbReference>
<dbReference type="CDD" id="cd07960">
    <property type="entry name" value="Anticodon_Ia_Ile_BEm"/>
    <property type="match status" value="1"/>
</dbReference>
<dbReference type="SUPFAM" id="SSF47323">
    <property type="entry name" value="Anticodon-binding domain of a subclass of class I aminoacyl-tRNA synthetases"/>
    <property type="match status" value="1"/>
</dbReference>
<reference evidence="14 15" key="1">
    <citation type="submission" date="2016-11" db="EMBL/GenBank/DDBJ databases">
        <authorList>
            <person name="Jaros S."/>
            <person name="Januszkiewicz K."/>
            <person name="Wedrychowicz H."/>
        </authorList>
    </citation>
    <scope>NUCLEOTIDE SEQUENCE [LARGE SCALE GENOMIC DNA]</scope>
    <source>
        <strain evidence="14 15">DSM 19557</strain>
    </source>
</reference>
<evidence type="ECO:0000259" key="12">
    <source>
        <dbReference type="Pfam" id="PF06827"/>
    </source>
</evidence>